<dbReference type="OrthoDB" id="5811893at2759"/>
<comment type="caution">
    <text evidence="1">The sequence shown here is derived from an EMBL/GenBank/DDBJ whole genome shotgun (WGS) entry which is preliminary data.</text>
</comment>
<keyword evidence="2" id="KW-1185">Reference proteome</keyword>
<name>A0A2A2LDC3_9BILA</name>
<organism evidence="1 2">
    <name type="scientific">Diploscapter pachys</name>
    <dbReference type="NCBI Taxonomy" id="2018661"/>
    <lineage>
        <taxon>Eukaryota</taxon>
        <taxon>Metazoa</taxon>
        <taxon>Ecdysozoa</taxon>
        <taxon>Nematoda</taxon>
        <taxon>Chromadorea</taxon>
        <taxon>Rhabditida</taxon>
        <taxon>Rhabditina</taxon>
        <taxon>Rhabditomorpha</taxon>
        <taxon>Rhabditoidea</taxon>
        <taxon>Rhabditidae</taxon>
        <taxon>Diploscapter</taxon>
    </lineage>
</organism>
<dbReference type="AlphaFoldDB" id="A0A2A2LDC3"/>
<evidence type="ECO:0000313" key="1">
    <source>
        <dbReference type="EMBL" id="PAV84078.1"/>
    </source>
</evidence>
<gene>
    <name evidence="1" type="ORF">WR25_21176</name>
</gene>
<proteinExistence type="predicted"/>
<evidence type="ECO:0008006" key="3">
    <source>
        <dbReference type="Google" id="ProtNLM"/>
    </source>
</evidence>
<dbReference type="EMBL" id="LIAE01006889">
    <property type="protein sequence ID" value="PAV84078.1"/>
    <property type="molecule type" value="Genomic_DNA"/>
</dbReference>
<dbReference type="Proteomes" id="UP000218231">
    <property type="component" value="Unassembled WGS sequence"/>
</dbReference>
<protein>
    <recommendedName>
        <fullName evidence="3">Cadherin domain-containing protein</fullName>
    </recommendedName>
</protein>
<reference evidence="1 2" key="1">
    <citation type="journal article" date="2017" name="Curr. Biol.">
        <title>Genome architecture and evolution of a unichromosomal asexual nematode.</title>
        <authorList>
            <person name="Fradin H."/>
            <person name="Zegar C."/>
            <person name="Gutwein M."/>
            <person name="Lucas J."/>
            <person name="Kovtun M."/>
            <person name="Corcoran D."/>
            <person name="Baugh L.R."/>
            <person name="Kiontke K."/>
            <person name="Gunsalus K."/>
            <person name="Fitch D.H."/>
            <person name="Piano F."/>
        </authorList>
    </citation>
    <scope>NUCLEOTIDE SEQUENCE [LARGE SCALE GENOMIC DNA]</scope>
    <source>
        <strain evidence="1">PF1309</strain>
    </source>
</reference>
<evidence type="ECO:0000313" key="2">
    <source>
        <dbReference type="Proteomes" id="UP000218231"/>
    </source>
</evidence>
<accession>A0A2A2LDC3</accession>
<dbReference type="STRING" id="2018661.A0A2A2LDC3"/>
<sequence>MHSHLFKLIRPPFTIPKDAPVGYLVADLLYKDVITNEESVAIQPSPYSKHFTVNNRSQIFTVDSVQHASDRAFPLYLLASRPPSYKRVVTIYVQIGEKAHKFLSKEYVAVLQSDAKAEKQITFSTPIALDLEPNNKDTYKCVPTTSIQNFPITIIGDGKFGCRIFLSRKIRFSDLENMEFYLGAFNKHHKLRAQTKISIRIQQIAPSPPRFNRNFYSLNFSDIAAQTNIVRVRAETTRGAVVYRLEPESVPFDVAPFSGDVFSQQHISQGRFIFEVVAKDAIGQEDRATVKVFVDPRFPKVDSTRKHQRRIRRELSDDFTIRVRENSLSTKEKVPLLSGERVADAPVEKDGLRIEEDGTIEFTTPLNFEKQHERLARIQINGRKKCEY</sequence>